<sequence>MSAPVSLPSPWIEQSVEAVEKILNYTLAYRKLLEEALTLSSCDNYPSYQLLDFVRDTSLSLAAATHVFLAYPSLDPGQLSLLRSANVSTEKLAEVAVRNRLYPFLRCNATPDAKASPDLFPGQVILATEMTIIVS</sequence>
<proteinExistence type="predicted"/>
<evidence type="ECO:0000313" key="2">
    <source>
        <dbReference type="Proteomes" id="UP001057402"/>
    </source>
</evidence>
<name>A0ACB9M9A7_9MYRT</name>
<comment type="caution">
    <text evidence="1">The sequence shown here is derived from an EMBL/GenBank/DDBJ whole genome shotgun (WGS) entry which is preliminary data.</text>
</comment>
<dbReference type="Proteomes" id="UP001057402">
    <property type="component" value="Chromosome 10"/>
</dbReference>
<keyword evidence="2" id="KW-1185">Reference proteome</keyword>
<evidence type="ECO:0000313" key="1">
    <source>
        <dbReference type="EMBL" id="KAI4320797.1"/>
    </source>
</evidence>
<protein>
    <submittedName>
        <fullName evidence="1">Uncharacterized protein</fullName>
    </submittedName>
</protein>
<reference evidence="2" key="1">
    <citation type="journal article" date="2023" name="Front. Plant Sci.">
        <title>Chromosomal-level genome assembly of Melastoma candidum provides insights into trichome evolution.</title>
        <authorList>
            <person name="Zhong Y."/>
            <person name="Wu W."/>
            <person name="Sun C."/>
            <person name="Zou P."/>
            <person name="Liu Y."/>
            <person name="Dai S."/>
            <person name="Zhou R."/>
        </authorList>
    </citation>
    <scope>NUCLEOTIDE SEQUENCE [LARGE SCALE GENOMIC DNA]</scope>
</reference>
<accession>A0ACB9M9A7</accession>
<organism evidence="1 2">
    <name type="scientific">Melastoma candidum</name>
    <dbReference type="NCBI Taxonomy" id="119954"/>
    <lineage>
        <taxon>Eukaryota</taxon>
        <taxon>Viridiplantae</taxon>
        <taxon>Streptophyta</taxon>
        <taxon>Embryophyta</taxon>
        <taxon>Tracheophyta</taxon>
        <taxon>Spermatophyta</taxon>
        <taxon>Magnoliopsida</taxon>
        <taxon>eudicotyledons</taxon>
        <taxon>Gunneridae</taxon>
        <taxon>Pentapetalae</taxon>
        <taxon>rosids</taxon>
        <taxon>malvids</taxon>
        <taxon>Myrtales</taxon>
        <taxon>Melastomataceae</taxon>
        <taxon>Melastomatoideae</taxon>
        <taxon>Melastomateae</taxon>
        <taxon>Melastoma</taxon>
    </lineage>
</organism>
<dbReference type="EMBL" id="CM042889">
    <property type="protein sequence ID" value="KAI4320797.1"/>
    <property type="molecule type" value="Genomic_DNA"/>
</dbReference>
<gene>
    <name evidence="1" type="ORF">MLD38_034243</name>
</gene>